<dbReference type="Proteomes" id="UP000242877">
    <property type="component" value="Unassembled WGS sequence"/>
</dbReference>
<comment type="caution">
    <text evidence="6">The sequence shown here is derived from an EMBL/GenBank/DDBJ whole genome shotgun (WGS) entry which is preliminary data.</text>
</comment>
<reference evidence="6 7" key="1">
    <citation type="journal article" date="2016" name="Genome Biol. Evol.">
        <title>Divergent and convergent evolution of fungal pathogenicity.</title>
        <authorList>
            <person name="Shang Y."/>
            <person name="Xiao G."/>
            <person name="Zheng P."/>
            <person name="Cen K."/>
            <person name="Zhan S."/>
            <person name="Wang C."/>
        </authorList>
    </citation>
    <scope>NUCLEOTIDE SEQUENCE [LARGE SCALE GENOMIC DNA]</scope>
    <source>
        <strain evidence="6 7">ARSEF 7405</strain>
    </source>
</reference>
<dbReference type="SMART" id="SM00320">
    <property type="entry name" value="WD40"/>
    <property type="match status" value="6"/>
</dbReference>
<dbReference type="Gene3D" id="2.130.10.10">
    <property type="entry name" value="YVTN repeat-like/Quinoprotein amine dehydrogenase"/>
    <property type="match status" value="2"/>
</dbReference>
<dbReference type="InterPro" id="IPR036322">
    <property type="entry name" value="WD40_repeat_dom_sf"/>
</dbReference>
<evidence type="ECO:0000256" key="5">
    <source>
        <dbReference type="SAM" id="MobiDB-lite"/>
    </source>
</evidence>
<dbReference type="GO" id="GO:0005634">
    <property type="term" value="C:nucleus"/>
    <property type="evidence" value="ECO:0007669"/>
    <property type="project" value="TreeGrafter"/>
</dbReference>
<evidence type="ECO:0000313" key="6">
    <source>
        <dbReference type="EMBL" id="KZZ98073.1"/>
    </source>
</evidence>
<dbReference type="PROSITE" id="PS00678">
    <property type="entry name" value="WD_REPEATS_1"/>
    <property type="match status" value="2"/>
</dbReference>
<dbReference type="PANTHER" id="PTHR19849:SF0">
    <property type="entry name" value="PHOSPHOLIPASE A-2-ACTIVATING PROTEIN"/>
    <property type="match status" value="1"/>
</dbReference>
<feature type="repeat" description="WD" evidence="4">
    <location>
        <begin position="119"/>
        <end position="162"/>
    </location>
</feature>
<sequence>MSQSADPNHFFQTSTALEETTRKEAKAKNNNGDPIRLKSKLLAVEADPLSRKHVYVAESTAIVQRVNIETGAVEATFTGPSAPVTSIAFSLSGDVLFAGCWDKCIWSWDVTTRKVVHKYEGHADFVKSVLCTVIDGKEALVSSGSDAQVMVWDIQTKKKIDVIKGLHVRGVHGLALDPETIEPEKEKYPTLFTAGSDRTIQHIQLAPNASDRVPSLAPITEHATSVFTLFFDADGDLWTASADKTAKCLSRQRNWATELTLNHPDFVRDVIVHELGGWVVTACRDEEVRVWNRATGELYHTYSGHFEEVTGLVLIENTVISISIDGTIRKWSLERAHLHKAKEEAANPPVEEETKKETGLTEEEERELAELMDDLDD</sequence>
<keyword evidence="2 4" id="KW-0853">WD repeat</keyword>
<dbReference type="VEuPathDB" id="FungiDB:AAP_00334"/>
<dbReference type="GO" id="GO:0043130">
    <property type="term" value="F:ubiquitin binding"/>
    <property type="evidence" value="ECO:0007669"/>
    <property type="project" value="TreeGrafter"/>
</dbReference>
<dbReference type="PROSITE" id="PS50082">
    <property type="entry name" value="WD_REPEATS_2"/>
    <property type="match status" value="3"/>
</dbReference>
<dbReference type="GO" id="GO:0043161">
    <property type="term" value="P:proteasome-mediated ubiquitin-dependent protein catabolic process"/>
    <property type="evidence" value="ECO:0007669"/>
    <property type="project" value="TreeGrafter"/>
</dbReference>
<feature type="region of interest" description="Disordered" evidence="5">
    <location>
        <begin position="340"/>
        <end position="377"/>
    </location>
</feature>
<proteinExistence type="predicted"/>
<evidence type="ECO:0000256" key="3">
    <source>
        <dbReference type="ARBA" id="ARBA00022737"/>
    </source>
</evidence>
<dbReference type="Pfam" id="PF00400">
    <property type="entry name" value="WD40"/>
    <property type="match status" value="3"/>
</dbReference>
<keyword evidence="3" id="KW-0677">Repeat</keyword>
<gene>
    <name evidence="6" type="ORF">AAP_00334</name>
</gene>
<evidence type="ECO:0000256" key="1">
    <source>
        <dbReference type="ARBA" id="ARBA00022490"/>
    </source>
</evidence>
<feature type="repeat" description="WD" evidence="4">
    <location>
        <begin position="77"/>
        <end position="118"/>
    </location>
</feature>
<feature type="repeat" description="WD" evidence="4">
    <location>
        <begin position="260"/>
        <end position="301"/>
    </location>
</feature>
<feature type="region of interest" description="Disordered" evidence="5">
    <location>
        <begin position="1"/>
        <end position="32"/>
    </location>
</feature>
<dbReference type="InterPro" id="IPR019775">
    <property type="entry name" value="WD40_repeat_CS"/>
</dbReference>
<name>A0A168DSU9_9EURO</name>
<dbReference type="GO" id="GO:0005737">
    <property type="term" value="C:cytoplasm"/>
    <property type="evidence" value="ECO:0007669"/>
    <property type="project" value="TreeGrafter"/>
</dbReference>
<protein>
    <submittedName>
        <fullName evidence="6">WD repeat protein</fullName>
    </submittedName>
</protein>
<dbReference type="InterPro" id="IPR001680">
    <property type="entry name" value="WD40_rpt"/>
</dbReference>
<feature type="compositionally biased region" description="Acidic residues" evidence="5">
    <location>
        <begin position="360"/>
        <end position="377"/>
    </location>
</feature>
<dbReference type="InterPro" id="IPR015943">
    <property type="entry name" value="WD40/YVTN_repeat-like_dom_sf"/>
</dbReference>
<dbReference type="AlphaFoldDB" id="A0A168DSU9"/>
<dbReference type="SUPFAM" id="SSF50978">
    <property type="entry name" value="WD40 repeat-like"/>
    <property type="match status" value="1"/>
</dbReference>
<evidence type="ECO:0000313" key="7">
    <source>
        <dbReference type="Proteomes" id="UP000242877"/>
    </source>
</evidence>
<dbReference type="GO" id="GO:0010992">
    <property type="term" value="P:ubiquitin recycling"/>
    <property type="evidence" value="ECO:0007669"/>
    <property type="project" value="TreeGrafter"/>
</dbReference>
<dbReference type="FunFam" id="2.130.10.10:FF:001196">
    <property type="entry name" value="WD repeat protein (AFU_orthologue AFUA_1G12380)"/>
    <property type="match status" value="1"/>
</dbReference>
<dbReference type="EMBL" id="AZGZ01000001">
    <property type="protein sequence ID" value="KZZ98073.1"/>
    <property type="molecule type" value="Genomic_DNA"/>
</dbReference>
<keyword evidence="1" id="KW-0963">Cytoplasm</keyword>
<evidence type="ECO:0000256" key="2">
    <source>
        <dbReference type="ARBA" id="ARBA00022574"/>
    </source>
</evidence>
<feature type="compositionally biased region" description="Polar residues" evidence="5">
    <location>
        <begin position="1"/>
        <end position="18"/>
    </location>
</feature>
<evidence type="ECO:0000256" key="4">
    <source>
        <dbReference type="PROSITE-ProRule" id="PRU00221"/>
    </source>
</evidence>
<organism evidence="6 7">
    <name type="scientific">Ascosphaera apis ARSEF 7405</name>
    <dbReference type="NCBI Taxonomy" id="392613"/>
    <lineage>
        <taxon>Eukaryota</taxon>
        <taxon>Fungi</taxon>
        <taxon>Dikarya</taxon>
        <taxon>Ascomycota</taxon>
        <taxon>Pezizomycotina</taxon>
        <taxon>Eurotiomycetes</taxon>
        <taxon>Eurotiomycetidae</taxon>
        <taxon>Onygenales</taxon>
        <taxon>Ascosphaeraceae</taxon>
        <taxon>Ascosphaera</taxon>
    </lineage>
</organism>
<dbReference type="PANTHER" id="PTHR19849">
    <property type="entry name" value="PHOSPHOLIPASE A-2-ACTIVATING PROTEIN"/>
    <property type="match status" value="1"/>
</dbReference>
<accession>A0A168DSU9</accession>
<dbReference type="OrthoDB" id="6262491at2759"/>
<keyword evidence="7" id="KW-1185">Reference proteome</keyword>